<dbReference type="Proteomes" id="UP000838878">
    <property type="component" value="Chromosome 3"/>
</dbReference>
<evidence type="ECO:0000256" key="1">
    <source>
        <dbReference type="SAM" id="SignalP"/>
    </source>
</evidence>
<evidence type="ECO:0000313" key="3">
    <source>
        <dbReference type="EMBL" id="CAH0723334.1"/>
    </source>
</evidence>
<dbReference type="InterPro" id="IPR013201">
    <property type="entry name" value="Prot_inhib_I29"/>
</dbReference>
<dbReference type="EMBL" id="OV170223">
    <property type="protein sequence ID" value="CAH0723334.1"/>
    <property type="molecule type" value="Genomic_DNA"/>
</dbReference>
<organism evidence="3 4">
    <name type="scientific">Brenthis ino</name>
    <name type="common">lesser marbled fritillary</name>
    <dbReference type="NCBI Taxonomy" id="405034"/>
    <lineage>
        <taxon>Eukaryota</taxon>
        <taxon>Metazoa</taxon>
        <taxon>Ecdysozoa</taxon>
        <taxon>Arthropoda</taxon>
        <taxon>Hexapoda</taxon>
        <taxon>Insecta</taxon>
        <taxon>Pterygota</taxon>
        <taxon>Neoptera</taxon>
        <taxon>Endopterygota</taxon>
        <taxon>Lepidoptera</taxon>
        <taxon>Glossata</taxon>
        <taxon>Ditrysia</taxon>
        <taxon>Papilionoidea</taxon>
        <taxon>Nymphalidae</taxon>
        <taxon>Heliconiinae</taxon>
        <taxon>Argynnini</taxon>
        <taxon>Brenthis</taxon>
    </lineage>
</organism>
<keyword evidence="1" id="KW-0732">Signal</keyword>
<dbReference type="InterPro" id="IPR038765">
    <property type="entry name" value="Papain-like_cys_pep_sf"/>
</dbReference>
<dbReference type="Gene3D" id="1.10.287.2250">
    <property type="match status" value="1"/>
</dbReference>
<feature type="domain" description="Cathepsin propeptide inhibitor" evidence="2">
    <location>
        <begin position="32"/>
        <end position="88"/>
    </location>
</feature>
<feature type="non-terminal residue" evidence="3">
    <location>
        <position position="98"/>
    </location>
</feature>
<dbReference type="SMART" id="SM00848">
    <property type="entry name" value="Inhibitor_I29"/>
    <property type="match status" value="1"/>
</dbReference>
<dbReference type="Pfam" id="PF08246">
    <property type="entry name" value="Inhibitor_I29"/>
    <property type="match status" value="1"/>
</dbReference>
<evidence type="ECO:0000313" key="4">
    <source>
        <dbReference type="Proteomes" id="UP000838878"/>
    </source>
</evidence>
<dbReference type="OrthoDB" id="5855924at2759"/>
<name>A0A8J9UQU8_9NEOP</name>
<protein>
    <recommendedName>
        <fullName evidence="2">Cathepsin propeptide inhibitor domain-containing protein</fullName>
    </recommendedName>
</protein>
<sequence>MRTISCFVLLVAVAMASDTKPHYDLNDAPALFEKFIKDYDRHYKDEADKNVHYEAFLETLKTINKSNEQSTSATFDINKFADYTPEERKKMKGFGIRQ</sequence>
<accession>A0A8J9UQU8</accession>
<feature type="signal peptide" evidence="1">
    <location>
        <begin position="1"/>
        <end position="16"/>
    </location>
</feature>
<gene>
    <name evidence="3" type="ORF">BINO364_LOCUS9176</name>
</gene>
<reference evidence="3" key="1">
    <citation type="submission" date="2021-12" db="EMBL/GenBank/DDBJ databases">
        <authorList>
            <person name="Martin H S."/>
        </authorList>
    </citation>
    <scope>NUCLEOTIDE SEQUENCE</scope>
</reference>
<evidence type="ECO:0000259" key="2">
    <source>
        <dbReference type="SMART" id="SM00848"/>
    </source>
</evidence>
<dbReference type="SUPFAM" id="SSF54001">
    <property type="entry name" value="Cysteine proteinases"/>
    <property type="match status" value="1"/>
</dbReference>
<keyword evidence="4" id="KW-1185">Reference proteome</keyword>
<feature type="chain" id="PRO_5035426955" description="Cathepsin propeptide inhibitor domain-containing protein" evidence="1">
    <location>
        <begin position="17"/>
        <end position="98"/>
    </location>
</feature>
<dbReference type="AlphaFoldDB" id="A0A8J9UQU8"/>
<proteinExistence type="predicted"/>